<dbReference type="InterPro" id="IPR002142">
    <property type="entry name" value="Peptidase_S49"/>
</dbReference>
<dbReference type="PANTHER" id="PTHR42987:SF4">
    <property type="entry name" value="PROTEASE SOHB-RELATED"/>
    <property type="match status" value="1"/>
</dbReference>
<dbReference type="RefSeq" id="WP_126766640.1">
    <property type="nucleotide sequence ID" value="NZ_PIPJ01000003.1"/>
</dbReference>
<evidence type="ECO:0000256" key="2">
    <source>
        <dbReference type="ARBA" id="ARBA00008683"/>
    </source>
</evidence>
<dbReference type="Pfam" id="PF01343">
    <property type="entry name" value="Peptidase_S49"/>
    <property type="match status" value="1"/>
</dbReference>
<dbReference type="OrthoDB" id="5614232at2"/>
<dbReference type="Pfam" id="PF08496">
    <property type="entry name" value="Peptidase_S49_N"/>
    <property type="match status" value="1"/>
</dbReference>
<keyword evidence="6" id="KW-0378">Hydrolase</keyword>
<feature type="domain" description="Peptidase S49 N-terminal proteobacteria" evidence="12">
    <location>
        <begin position="3"/>
        <end position="147"/>
    </location>
</feature>
<dbReference type="Proteomes" id="UP000288395">
    <property type="component" value="Unassembled WGS sequence"/>
</dbReference>
<evidence type="ECO:0000256" key="3">
    <source>
        <dbReference type="ARBA" id="ARBA00022475"/>
    </source>
</evidence>
<evidence type="ECO:0000313" key="13">
    <source>
        <dbReference type="EMBL" id="RUO21110.1"/>
    </source>
</evidence>
<comment type="similarity">
    <text evidence="2">Belongs to the peptidase S49 family.</text>
</comment>
<dbReference type="CDD" id="cd07023">
    <property type="entry name" value="S49_Sppa_N_C"/>
    <property type="match status" value="1"/>
</dbReference>
<evidence type="ECO:0000256" key="1">
    <source>
        <dbReference type="ARBA" id="ARBA00004236"/>
    </source>
</evidence>
<proteinExistence type="inferred from homology"/>
<reference evidence="14" key="1">
    <citation type="journal article" date="2018" name="Front. Microbiol.">
        <title>Genome-Based Analysis Reveals the Taxonomy and Diversity of the Family Idiomarinaceae.</title>
        <authorList>
            <person name="Liu Y."/>
            <person name="Lai Q."/>
            <person name="Shao Z."/>
        </authorList>
    </citation>
    <scope>NUCLEOTIDE SEQUENCE [LARGE SCALE GENOMIC DNA]</scope>
    <source>
        <strain evidence="14">GBPy7</strain>
    </source>
</reference>
<keyword evidence="4 13" id="KW-0645">Protease</keyword>
<evidence type="ECO:0000256" key="10">
    <source>
        <dbReference type="SAM" id="Phobius"/>
    </source>
</evidence>
<keyword evidence="7" id="KW-0720">Serine protease</keyword>
<comment type="subcellular location">
    <subcellularLocation>
        <location evidence="1">Cell membrane</location>
    </subcellularLocation>
</comment>
<feature type="transmembrane region" description="Helical" evidence="10">
    <location>
        <begin position="12"/>
        <end position="34"/>
    </location>
</feature>
<protein>
    <submittedName>
        <fullName evidence="13">Protease SohB</fullName>
    </submittedName>
</protein>
<accession>A0A432VWQ2</accession>
<dbReference type="GO" id="GO:0005886">
    <property type="term" value="C:plasma membrane"/>
    <property type="evidence" value="ECO:0007669"/>
    <property type="project" value="UniProtKB-SubCell"/>
</dbReference>
<organism evidence="13 14">
    <name type="scientific">Aliidiomarina iranensis</name>
    <dbReference type="NCBI Taxonomy" id="1434071"/>
    <lineage>
        <taxon>Bacteria</taxon>
        <taxon>Pseudomonadati</taxon>
        <taxon>Pseudomonadota</taxon>
        <taxon>Gammaproteobacteria</taxon>
        <taxon>Alteromonadales</taxon>
        <taxon>Idiomarinaceae</taxon>
        <taxon>Aliidiomarina</taxon>
    </lineage>
</organism>
<evidence type="ECO:0000256" key="7">
    <source>
        <dbReference type="ARBA" id="ARBA00022825"/>
    </source>
</evidence>
<dbReference type="GO" id="GO:0006508">
    <property type="term" value="P:proteolysis"/>
    <property type="evidence" value="ECO:0007669"/>
    <property type="project" value="UniProtKB-KW"/>
</dbReference>
<evidence type="ECO:0000259" key="11">
    <source>
        <dbReference type="Pfam" id="PF01343"/>
    </source>
</evidence>
<keyword evidence="9 10" id="KW-0472">Membrane</keyword>
<dbReference type="PANTHER" id="PTHR42987">
    <property type="entry name" value="PEPTIDASE S49"/>
    <property type="match status" value="1"/>
</dbReference>
<keyword evidence="3" id="KW-1003">Cell membrane</keyword>
<dbReference type="AlphaFoldDB" id="A0A432VWQ2"/>
<gene>
    <name evidence="13" type="ORF">CWE08_05815</name>
</gene>
<evidence type="ECO:0000256" key="5">
    <source>
        <dbReference type="ARBA" id="ARBA00022692"/>
    </source>
</evidence>
<dbReference type="SUPFAM" id="SSF52096">
    <property type="entry name" value="ClpP/crotonase"/>
    <property type="match status" value="1"/>
</dbReference>
<dbReference type="GO" id="GO:0004252">
    <property type="term" value="F:serine-type endopeptidase activity"/>
    <property type="evidence" value="ECO:0007669"/>
    <property type="project" value="InterPro"/>
</dbReference>
<keyword evidence="5 10" id="KW-0812">Transmembrane</keyword>
<dbReference type="InterPro" id="IPR047272">
    <property type="entry name" value="S49_SppA_C"/>
</dbReference>
<feature type="domain" description="Peptidase S49" evidence="11">
    <location>
        <begin position="151"/>
        <end position="298"/>
    </location>
</feature>
<dbReference type="Gene3D" id="6.20.330.10">
    <property type="match status" value="1"/>
</dbReference>
<dbReference type="EMBL" id="PIPJ01000003">
    <property type="protein sequence ID" value="RUO21110.1"/>
    <property type="molecule type" value="Genomic_DNA"/>
</dbReference>
<comment type="caution">
    <text evidence="13">The sequence shown here is derived from an EMBL/GenBank/DDBJ whole genome shotgun (WGS) entry which is preliminary data.</text>
</comment>
<keyword evidence="14" id="KW-1185">Reference proteome</keyword>
<sequence length="338" mass="37678">MLELLAEYGVFLLKTATIVIGIMLILGMIINAATRQKSSSGELKIQNLSEGLKTIREQIKAEMLSDKERKKAKKAAKKEKAKAKEPSDKRAFIIDFNGSMDAHETESLRREVTAILAVADASKDEVILRLESPGGVVHGYGLAAAQLKRIRDKGIKLTISVDKVAASGGYMMACIGDRIVAAPFAVVGSIGVLAQIPNFHRLLKKNDIDFEQITAGEYKRTLTLFGENTDKGRKKFKDDIEDIHGLFKDFVKTHRSALDIDAVATGEVWYGQAALEQGLIDEIKTSDDLLLEANEYAQLFKVTYKEKAKLSERFTQSAQSVIDRSIMQWVQRSKLWRW</sequence>
<keyword evidence="8 10" id="KW-1133">Transmembrane helix</keyword>
<evidence type="ECO:0000259" key="12">
    <source>
        <dbReference type="Pfam" id="PF08496"/>
    </source>
</evidence>
<evidence type="ECO:0000256" key="6">
    <source>
        <dbReference type="ARBA" id="ARBA00022801"/>
    </source>
</evidence>
<name>A0A432VWQ2_9GAMM</name>
<dbReference type="InterPro" id="IPR029045">
    <property type="entry name" value="ClpP/crotonase-like_dom_sf"/>
</dbReference>
<evidence type="ECO:0000256" key="4">
    <source>
        <dbReference type="ARBA" id="ARBA00022670"/>
    </source>
</evidence>
<dbReference type="InterPro" id="IPR013703">
    <property type="entry name" value="Peptidase_S49_N_proteobac"/>
</dbReference>
<dbReference type="Gene3D" id="3.90.226.10">
    <property type="entry name" value="2-enoyl-CoA Hydratase, Chain A, domain 1"/>
    <property type="match status" value="1"/>
</dbReference>
<evidence type="ECO:0000313" key="14">
    <source>
        <dbReference type="Proteomes" id="UP000288395"/>
    </source>
</evidence>
<evidence type="ECO:0000256" key="9">
    <source>
        <dbReference type="ARBA" id="ARBA00023136"/>
    </source>
</evidence>
<evidence type="ECO:0000256" key="8">
    <source>
        <dbReference type="ARBA" id="ARBA00022989"/>
    </source>
</evidence>
<dbReference type="NCBIfam" id="NF008745">
    <property type="entry name" value="PRK11778.1"/>
    <property type="match status" value="1"/>
</dbReference>